<evidence type="ECO:0000313" key="3">
    <source>
        <dbReference type="Proteomes" id="UP001529510"/>
    </source>
</evidence>
<comment type="caution">
    <text evidence="2">The sequence shown here is derived from an EMBL/GenBank/DDBJ whole genome shotgun (WGS) entry which is preliminary data.</text>
</comment>
<evidence type="ECO:0000313" key="2">
    <source>
        <dbReference type="EMBL" id="KAL0183125.1"/>
    </source>
</evidence>
<reference evidence="2 3" key="1">
    <citation type="submission" date="2024-05" db="EMBL/GenBank/DDBJ databases">
        <title>Genome sequencing and assembly of Indian major carp, Cirrhinus mrigala (Hamilton, 1822).</title>
        <authorList>
            <person name="Mohindra V."/>
            <person name="Chowdhury L.M."/>
            <person name="Lal K."/>
            <person name="Jena J.K."/>
        </authorList>
    </citation>
    <scope>NUCLEOTIDE SEQUENCE [LARGE SCALE GENOMIC DNA]</scope>
    <source>
        <strain evidence="2">CM1030</strain>
        <tissue evidence="2">Blood</tissue>
    </source>
</reference>
<sequence length="55" mass="5677">STSQSSGTNKRIPRSHSGPHGRSAVSSLGKTVVLQRKSAAKAQGSLSGRLGLHRP</sequence>
<dbReference type="Proteomes" id="UP001529510">
    <property type="component" value="Unassembled WGS sequence"/>
</dbReference>
<proteinExistence type="predicted"/>
<feature type="region of interest" description="Disordered" evidence="1">
    <location>
        <begin position="1"/>
        <end position="30"/>
    </location>
</feature>
<feature type="non-terminal residue" evidence="2">
    <location>
        <position position="1"/>
    </location>
</feature>
<name>A0ABD0QAK6_CIRMR</name>
<protein>
    <submittedName>
        <fullName evidence="2">Uncharacterized protein</fullName>
    </submittedName>
</protein>
<dbReference type="AlphaFoldDB" id="A0ABD0QAK6"/>
<gene>
    <name evidence="2" type="ORF">M9458_022500</name>
</gene>
<feature type="non-terminal residue" evidence="2">
    <location>
        <position position="55"/>
    </location>
</feature>
<dbReference type="EMBL" id="JAMKFB020000010">
    <property type="protein sequence ID" value="KAL0183125.1"/>
    <property type="molecule type" value="Genomic_DNA"/>
</dbReference>
<evidence type="ECO:0000256" key="1">
    <source>
        <dbReference type="SAM" id="MobiDB-lite"/>
    </source>
</evidence>
<keyword evidence="3" id="KW-1185">Reference proteome</keyword>
<accession>A0ABD0QAK6</accession>
<organism evidence="2 3">
    <name type="scientific">Cirrhinus mrigala</name>
    <name type="common">Mrigala</name>
    <dbReference type="NCBI Taxonomy" id="683832"/>
    <lineage>
        <taxon>Eukaryota</taxon>
        <taxon>Metazoa</taxon>
        <taxon>Chordata</taxon>
        <taxon>Craniata</taxon>
        <taxon>Vertebrata</taxon>
        <taxon>Euteleostomi</taxon>
        <taxon>Actinopterygii</taxon>
        <taxon>Neopterygii</taxon>
        <taxon>Teleostei</taxon>
        <taxon>Ostariophysi</taxon>
        <taxon>Cypriniformes</taxon>
        <taxon>Cyprinidae</taxon>
        <taxon>Labeoninae</taxon>
        <taxon>Labeonini</taxon>
        <taxon>Cirrhinus</taxon>
    </lineage>
</organism>